<dbReference type="AlphaFoldDB" id="A0A1T4RYA9"/>
<name>A0A1T4RYA9_9BACT</name>
<dbReference type="EMBL" id="FUXK01000042">
    <property type="protein sequence ID" value="SKA20571.1"/>
    <property type="molecule type" value="Genomic_DNA"/>
</dbReference>
<dbReference type="Proteomes" id="UP000190065">
    <property type="component" value="Unassembled WGS sequence"/>
</dbReference>
<gene>
    <name evidence="1" type="ORF">SAMN02745202_02475</name>
</gene>
<evidence type="ECO:0008006" key="3">
    <source>
        <dbReference type="Google" id="ProtNLM"/>
    </source>
</evidence>
<dbReference type="RefSeq" id="WP_078805885.1">
    <property type="nucleotide sequence ID" value="NZ_FUXK01000042.1"/>
</dbReference>
<accession>A0A1T4RYA9</accession>
<reference evidence="1 2" key="1">
    <citation type="submission" date="2017-02" db="EMBL/GenBank/DDBJ databases">
        <authorList>
            <person name="Peterson S.W."/>
        </authorList>
    </citation>
    <scope>NUCLEOTIDE SEQUENCE [LARGE SCALE GENOMIC DNA]</scope>
    <source>
        <strain evidence="1 2">ATCC 43324</strain>
    </source>
</reference>
<proteinExistence type="predicted"/>
<dbReference type="eggNOG" id="COG0714">
    <property type="taxonomic scope" value="Bacteria"/>
</dbReference>
<evidence type="ECO:0000313" key="1">
    <source>
        <dbReference type="EMBL" id="SKA20571.1"/>
    </source>
</evidence>
<dbReference type="STRING" id="28136.SAMN02745202_02475"/>
<dbReference type="Pfam" id="PF13148">
    <property type="entry name" value="DUF3987"/>
    <property type="match status" value="1"/>
</dbReference>
<evidence type="ECO:0000313" key="2">
    <source>
        <dbReference type="Proteomes" id="UP000190065"/>
    </source>
</evidence>
<sequence length="491" mass="56193">MAESLSVNFSALLESLTSSAPSKACPTAKEDTPSVENAMEPEKQRVLQAPLNKSPTAPDATFPVDAFPKKIAEIAESFVENEGFNMDFLCANMLTVFATAMGNLWEVRFSATFHLSPIIYMVIIGPPSCGKTPPFRQVEKPLQELDMESDEAYRRARDEYDRISNMTTQKREQQHLELPKPPHHQELLVINTTIEQLFGILSHNPHGVLMFVNELNALVSNMNRYGKGSDEAYWLEFFDGNQVKYERKSNDEYISILHPYVSIIGGTQPGLLPKMFGGERANSGFTSRFLKVFPKITSMPRWKHGDMPQVYIDEWDRIIRQVVTMDHALDINGEIIPRSLEFSKKAKNILYDWEEHIAQKWNEADDYMQGVCGKLKTYVIRFCLILHVMRMVCRETSSEEIDELSVHAACRLADYFLMMDQRVNNLISKRPVDEVHQLFFDKLPKSFTTAEAISLGQLLDLSDRTVKRFLKDGVGIYLVKNRRGIYTKKDE</sequence>
<organism evidence="1 2">
    <name type="scientific">Segatella oulorum</name>
    <dbReference type="NCBI Taxonomy" id="28136"/>
    <lineage>
        <taxon>Bacteria</taxon>
        <taxon>Pseudomonadati</taxon>
        <taxon>Bacteroidota</taxon>
        <taxon>Bacteroidia</taxon>
        <taxon>Bacteroidales</taxon>
        <taxon>Prevotellaceae</taxon>
        <taxon>Segatella</taxon>
    </lineage>
</organism>
<protein>
    <recommendedName>
        <fullName evidence="3">DUF3987 domain-containing protein</fullName>
    </recommendedName>
</protein>
<dbReference type="InterPro" id="IPR025048">
    <property type="entry name" value="DUF3987"/>
</dbReference>